<dbReference type="EMBL" id="CAJOBG010050085">
    <property type="protein sequence ID" value="CAF4477675.1"/>
    <property type="molecule type" value="Genomic_DNA"/>
</dbReference>
<keyword evidence="4" id="KW-1185">Reference proteome</keyword>
<gene>
    <name evidence="2" type="ORF">OVN521_LOCUS39414</name>
    <name evidence="1" type="ORF">WKI299_LOCUS21583</name>
</gene>
<dbReference type="AlphaFoldDB" id="A0A816UER9"/>
<feature type="non-terminal residue" evidence="1">
    <location>
        <position position="89"/>
    </location>
</feature>
<evidence type="ECO:0000313" key="3">
    <source>
        <dbReference type="Proteomes" id="UP000663856"/>
    </source>
</evidence>
<name>A0A816UER9_9BILA</name>
<evidence type="ECO:0000313" key="2">
    <source>
        <dbReference type="EMBL" id="CAF4477675.1"/>
    </source>
</evidence>
<reference evidence="1" key="1">
    <citation type="submission" date="2021-02" db="EMBL/GenBank/DDBJ databases">
        <authorList>
            <person name="Nowell W R."/>
        </authorList>
    </citation>
    <scope>NUCLEOTIDE SEQUENCE</scope>
</reference>
<accession>A0A816UER9</accession>
<dbReference type="Proteomes" id="UP000663856">
    <property type="component" value="Unassembled WGS sequence"/>
</dbReference>
<protein>
    <submittedName>
        <fullName evidence="1">Uncharacterized protein</fullName>
    </submittedName>
</protein>
<evidence type="ECO:0000313" key="4">
    <source>
        <dbReference type="Proteomes" id="UP000663866"/>
    </source>
</evidence>
<dbReference type="EMBL" id="CAJNRF010009104">
    <property type="protein sequence ID" value="CAF2107320.1"/>
    <property type="molecule type" value="Genomic_DNA"/>
</dbReference>
<sequence length="89" mass="10467">MTSSALPINDFPTIIDDMHLEIFCLIWLDLNTSAKEKRDTEQKLRSIINHLKKFQDVKQCQQYIEERSHKERIIMIVSGRLGREIVPSI</sequence>
<organism evidence="1 3">
    <name type="scientific">Rotaria magnacalcarata</name>
    <dbReference type="NCBI Taxonomy" id="392030"/>
    <lineage>
        <taxon>Eukaryota</taxon>
        <taxon>Metazoa</taxon>
        <taxon>Spiralia</taxon>
        <taxon>Gnathifera</taxon>
        <taxon>Rotifera</taxon>
        <taxon>Eurotatoria</taxon>
        <taxon>Bdelloidea</taxon>
        <taxon>Philodinida</taxon>
        <taxon>Philodinidae</taxon>
        <taxon>Rotaria</taxon>
    </lineage>
</organism>
<comment type="caution">
    <text evidence="1">The sequence shown here is derived from an EMBL/GenBank/DDBJ whole genome shotgun (WGS) entry which is preliminary data.</text>
</comment>
<proteinExistence type="predicted"/>
<evidence type="ECO:0000313" key="1">
    <source>
        <dbReference type="EMBL" id="CAF2107320.1"/>
    </source>
</evidence>
<dbReference type="Proteomes" id="UP000663866">
    <property type="component" value="Unassembled WGS sequence"/>
</dbReference>